<dbReference type="InterPro" id="IPR029787">
    <property type="entry name" value="Nucleotide_cyclase"/>
</dbReference>
<keyword evidence="2" id="KW-0472">Membrane</keyword>
<dbReference type="NCBIfam" id="TIGR00229">
    <property type="entry name" value="sensory_box"/>
    <property type="match status" value="1"/>
</dbReference>
<evidence type="ECO:0000313" key="7">
    <source>
        <dbReference type="Proteomes" id="UP000078148"/>
    </source>
</evidence>
<reference evidence="6 7" key="2">
    <citation type="journal article" date="2016" name="Int. J. Syst. Evol. Microbiol.">
        <title>Paenibacillus bovis sp. nov., isolated from raw yak (Bos grunniens) milk.</title>
        <authorList>
            <person name="Gao C."/>
            <person name="Han J."/>
            <person name="Liu Z."/>
            <person name="Xu X."/>
            <person name="Hang F."/>
            <person name="Wu Z."/>
        </authorList>
    </citation>
    <scope>NUCLEOTIDE SEQUENCE [LARGE SCALE GENOMIC DNA]</scope>
    <source>
        <strain evidence="6 7">BD3526</strain>
    </source>
</reference>
<accession>A0A172ZBN5</accession>
<dbReference type="SUPFAM" id="SSF141868">
    <property type="entry name" value="EAL domain-like"/>
    <property type="match status" value="1"/>
</dbReference>
<evidence type="ECO:0000313" key="6">
    <source>
        <dbReference type="EMBL" id="ANF94913.1"/>
    </source>
</evidence>
<dbReference type="PROSITE" id="PS50883">
    <property type="entry name" value="EAL"/>
    <property type="match status" value="1"/>
</dbReference>
<sequence>MHTLSRYKPILILIFLFCFTLFYYFWITYWNTNESIQTWGGNTLSTGGALLAAIWLTSAWKKSVNHQRFFWLLAALGCWSYFVAEVIWLFYENILGLEVPFPGPSDIFYSLQVIFYMSAFIYKLTREKRGYPVIRLLLDISIVMTVISTFSWEFLIGPIISTMGSDPLSPSIMLSIGYALGDLALLFGAMSIYFDIRHTLSNKVILTLFTGLLSQVIGDSIFLYMIVDETYSSGSWSDPLFILGLLLVGFAGYLHSNEIARPQLSSEKCSERQLSTPDIFRLMLPYMGLAGLFAFMVFFPQQNSAITIGASIAIMLVITRQLMIILENQRLVRSLYEKTRQLEMSEQRYRSIFEYHPDAVFSFRLDGTIDSVNVVGAQLLGADIEELIGTNCCDLVTDNYVDAVEQHLDLVAQGIPQQYDLSIRNLKGEYYHIRMTNIPIVVMDELVGIYGLAKDITENKMNEEKIKFLAYHDPLTGLSNRLSFEESLSQSVMEAEQDNSMFAVMFIDLDRFKNINDTLGHDIGDQLLRSVAQRLQHCVRQQDVIARQGGDEFTLIIRRITSSEEASRVASRILDSLSQPHYIKGHEIIATPSIGIALYPNDDLTPVTLMKKADIAMYQVKANGKSHYRFYRDTDRIYSKQLLMEKELSQALYHNELFLHYQPQIDARQGKVIGVEALVRWEHPEIGRIMPGDFIPIAEKTGLIVPIGEWVMRQACKQAKKWQDEGRYITIGVNLSPEQFRQDNIVERIALILAETQADPRYLELELTESTAMTNIQDVVQKLNELRQLGLSLSIDDFGTGYSSLSYLENLPINKLKIAREFTSKIGSSQANQMIISTIVNLARNLNMDVIAEGVESEHQVNMLKGIHCNEMQGYLFSKPISSEDLEQLLLSYPSPSAHSRRSNRISSPRSPKGDR</sequence>
<feature type="domain" description="EAL" evidence="4">
    <location>
        <begin position="641"/>
        <end position="894"/>
    </location>
</feature>
<dbReference type="Gene3D" id="3.20.20.450">
    <property type="entry name" value="EAL domain"/>
    <property type="match status" value="1"/>
</dbReference>
<reference evidence="7" key="1">
    <citation type="submission" date="2015-10" db="EMBL/GenBank/DDBJ databases">
        <title>Genome of Paenibacillus bovis sp. nov.</title>
        <authorList>
            <person name="Wu Z."/>
            <person name="Gao C."/>
            <person name="Liu Z."/>
            <person name="Zheng H."/>
        </authorList>
    </citation>
    <scope>NUCLEOTIDE SEQUENCE [LARGE SCALE GENOMIC DNA]</scope>
    <source>
        <strain evidence="7">BD3526</strain>
    </source>
</reference>
<evidence type="ECO:0000259" key="5">
    <source>
        <dbReference type="PROSITE" id="PS50887"/>
    </source>
</evidence>
<feature type="transmembrane region" description="Helical" evidence="2">
    <location>
        <begin position="69"/>
        <end position="91"/>
    </location>
</feature>
<dbReference type="SMART" id="SM00267">
    <property type="entry name" value="GGDEF"/>
    <property type="match status" value="1"/>
</dbReference>
<dbReference type="InterPro" id="IPR025152">
    <property type="entry name" value="DUF4084"/>
</dbReference>
<feature type="transmembrane region" description="Helical" evidence="2">
    <location>
        <begin position="279"/>
        <end position="299"/>
    </location>
</feature>
<feature type="transmembrane region" description="Helical" evidence="2">
    <location>
        <begin position="172"/>
        <end position="194"/>
    </location>
</feature>
<dbReference type="EMBL" id="CP013023">
    <property type="protein sequence ID" value="ANF94913.1"/>
    <property type="molecule type" value="Genomic_DNA"/>
</dbReference>
<dbReference type="SMART" id="SM00052">
    <property type="entry name" value="EAL"/>
    <property type="match status" value="1"/>
</dbReference>
<protein>
    <submittedName>
        <fullName evidence="6">PAS domain S-box protein</fullName>
    </submittedName>
</protein>
<dbReference type="SMART" id="SM00091">
    <property type="entry name" value="PAS"/>
    <property type="match status" value="1"/>
</dbReference>
<dbReference type="Gene3D" id="3.30.70.270">
    <property type="match status" value="1"/>
</dbReference>
<dbReference type="InterPro" id="IPR001633">
    <property type="entry name" value="EAL_dom"/>
</dbReference>
<dbReference type="FunFam" id="3.30.70.270:FF:000001">
    <property type="entry name" value="Diguanylate cyclase domain protein"/>
    <property type="match status" value="1"/>
</dbReference>
<dbReference type="Pfam" id="PF00563">
    <property type="entry name" value="EAL"/>
    <property type="match status" value="1"/>
</dbReference>
<feature type="domain" description="GGDEF" evidence="5">
    <location>
        <begin position="500"/>
        <end position="633"/>
    </location>
</feature>
<feature type="transmembrane region" description="Helical" evidence="2">
    <location>
        <begin position="239"/>
        <end position="258"/>
    </location>
</feature>
<organism evidence="6 7">
    <name type="scientific">Paenibacillus bovis</name>
    <dbReference type="NCBI Taxonomy" id="1616788"/>
    <lineage>
        <taxon>Bacteria</taxon>
        <taxon>Bacillati</taxon>
        <taxon>Bacillota</taxon>
        <taxon>Bacilli</taxon>
        <taxon>Bacillales</taxon>
        <taxon>Paenibacillaceae</taxon>
        <taxon>Paenibacillus</taxon>
    </lineage>
</organism>
<evidence type="ECO:0000256" key="1">
    <source>
        <dbReference type="SAM" id="MobiDB-lite"/>
    </source>
</evidence>
<dbReference type="FunFam" id="3.20.20.450:FF:000001">
    <property type="entry name" value="Cyclic di-GMP phosphodiesterase yahA"/>
    <property type="match status" value="1"/>
</dbReference>
<dbReference type="KEGG" id="pbv:AR543_01940"/>
<feature type="transmembrane region" description="Helical" evidence="2">
    <location>
        <begin position="136"/>
        <end position="160"/>
    </location>
</feature>
<feature type="region of interest" description="Disordered" evidence="1">
    <location>
        <begin position="892"/>
        <end position="916"/>
    </location>
</feature>
<dbReference type="CDD" id="cd01949">
    <property type="entry name" value="GGDEF"/>
    <property type="match status" value="1"/>
</dbReference>
<dbReference type="InterPro" id="IPR000160">
    <property type="entry name" value="GGDEF_dom"/>
</dbReference>
<dbReference type="Proteomes" id="UP000078148">
    <property type="component" value="Chromosome"/>
</dbReference>
<feature type="transmembrane region" description="Helical" evidence="2">
    <location>
        <begin position="107"/>
        <end position="124"/>
    </location>
</feature>
<evidence type="ECO:0000259" key="3">
    <source>
        <dbReference type="PROSITE" id="PS50112"/>
    </source>
</evidence>
<dbReference type="Pfam" id="PF00990">
    <property type="entry name" value="GGDEF"/>
    <property type="match status" value="1"/>
</dbReference>
<feature type="compositionally biased region" description="Low complexity" evidence="1">
    <location>
        <begin position="905"/>
        <end position="916"/>
    </location>
</feature>
<dbReference type="Pfam" id="PF00989">
    <property type="entry name" value="PAS"/>
    <property type="match status" value="1"/>
</dbReference>
<dbReference type="SUPFAM" id="SSF55785">
    <property type="entry name" value="PYP-like sensor domain (PAS domain)"/>
    <property type="match status" value="1"/>
</dbReference>
<dbReference type="InterPro" id="IPR013767">
    <property type="entry name" value="PAS_fold"/>
</dbReference>
<dbReference type="InterPro" id="IPR043128">
    <property type="entry name" value="Rev_trsase/Diguanyl_cyclase"/>
</dbReference>
<dbReference type="Pfam" id="PF13321">
    <property type="entry name" value="DUF4084"/>
    <property type="match status" value="1"/>
</dbReference>
<evidence type="ECO:0000259" key="4">
    <source>
        <dbReference type="PROSITE" id="PS50883"/>
    </source>
</evidence>
<dbReference type="PROSITE" id="PS50112">
    <property type="entry name" value="PAS"/>
    <property type="match status" value="1"/>
</dbReference>
<dbReference type="Gene3D" id="3.30.450.20">
    <property type="entry name" value="PAS domain"/>
    <property type="match status" value="1"/>
</dbReference>
<feature type="transmembrane region" description="Helical" evidence="2">
    <location>
        <begin position="7"/>
        <end position="27"/>
    </location>
</feature>
<feature type="transmembrane region" description="Helical" evidence="2">
    <location>
        <begin position="39"/>
        <end position="57"/>
    </location>
</feature>
<proteinExistence type="predicted"/>
<keyword evidence="2" id="KW-1133">Transmembrane helix</keyword>
<dbReference type="PROSITE" id="PS50887">
    <property type="entry name" value="GGDEF"/>
    <property type="match status" value="1"/>
</dbReference>
<dbReference type="InterPro" id="IPR035919">
    <property type="entry name" value="EAL_sf"/>
</dbReference>
<feature type="transmembrane region" description="Helical" evidence="2">
    <location>
        <begin position="206"/>
        <end position="227"/>
    </location>
</feature>
<dbReference type="OrthoDB" id="9759607at2"/>
<dbReference type="InterPro" id="IPR052155">
    <property type="entry name" value="Biofilm_reg_signaling"/>
</dbReference>
<dbReference type="GO" id="GO:0006355">
    <property type="term" value="P:regulation of DNA-templated transcription"/>
    <property type="evidence" value="ECO:0007669"/>
    <property type="project" value="InterPro"/>
</dbReference>
<dbReference type="PANTHER" id="PTHR44757:SF2">
    <property type="entry name" value="BIOFILM ARCHITECTURE MAINTENANCE PROTEIN MBAA"/>
    <property type="match status" value="1"/>
</dbReference>
<dbReference type="CDD" id="cd00130">
    <property type="entry name" value="PAS"/>
    <property type="match status" value="1"/>
</dbReference>
<dbReference type="AlphaFoldDB" id="A0A172ZBN5"/>
<evidence type="ECO:0000256" key="2">
    <source>
        <dbReference type="SAM" id="Phobius"/>
    </source>
</evidence>
<feature type="domain" description="PAS" evidence="3">
    <location>
        <begin position="345"/>
        <end position="415"/>
    </location>
</feature>
<keyword evidence="7" id="KW-1185">Reference proteome</keyword>
<dbReference type="CDD" id="cd01948">
    <property type="entry name" value="EAL"/>
    <property type="match status" value="1"/>
</dbReference>
<gene>
    <name evidence="6" type="ORF">AR543_01940</name>
</gene>
<dbReference type="PANTHER" id="PTHR44757">
    <property type="entry name" value="DIGUANYLATE CYCLASE DGCP"/>
    <property type="match status" value="1"/>
</dbReference>
<dbReference type="STRING" id="1616788.AR543_01940"/>
<name>A0A172ZBN5_9BACL</name>
<dbReference type="InterPro" id="IPR000014">
    <property type="entry name" value="PAS"/>
</dbReference>
<keyword evidence="2" id="KW-0812">Transmembrane</keyword>
<dbReference type="NCBIfam" id="TIGR00254">
    <property type="entry name" value="GGDEF"/>
    <property type="match status" value="1"/>
</dbReference>
<dbReference type="InterPro" id="IPR035965">
    <property type="entry name" value="PAS-like_dom_sf"/>
</dbReference>
<dbReference type="SUPFAM" id="SSF55073">
    <property type="entry name" value="Nucleotide cyclase"/>
    <property type="match status" value="1"/>
</dbReference>